<dbReference type="InterPro" id="IPR036770">
    <property type="entry name" value="Ankyrin_rpt-contain_sf"/>
</dbReference>
<accession>A0A378I645</accession>
<dbReference type="RefSeq" id="WP_115301731.1">
    <property type="nucleotide sequence ID" value="NZ_CAAAHO010000006.1"/>
</dbReference>
<evidence type="ECO:0000256" key="3">
    <source>
        <dbReference type="PROSITE-ProRule" id="PRU00023"/>
    </source>
</evidence>
<gene>
    <name evidence="4" type="primary">arp_1</name>
    <name evidence="4" type="ORF">NCTC13315_00466</name>
</gene>
<evidence type="ECO:0000313" key="4">
    <source>
        <dbReference type="EMBL" id="STX27944.1"/>
    </source>
</evidence>
<feature type="repeat" description="ANK" evidence="3">
    <location>
        <begin position="652"/>
        <end position="684"/>
    </location>
</feature>
<dbReference type="OrthoDB" id="5636137at2"/>
<dbReference type="PANTHER" id="PTHR24198">
    <property type="entry name" value="ANKYRIN REPEAT AND PROTEIN KINASE DOMAIN-CONTAINING PROTEIN"/>
    <property type="match status" value="1"/>
</dbReference>
<feature type="repeat" description="ANK" evidence="3">
    <location>
        <begin position="381"/>
        <end position="413"/>
    </location>
</feature>
<name>A0A378I645_9GAMM</name>
<feature type="repeat" description="ANK" evidence="3">
    <location>
        <begin position="551"/>
        <end position="583"/>
    </location>
</feature>
<dbReference type="Pfam" id="PF13637">
    <property type="entry name" value="Ank_4"/>
    <property type="match status" value="2"/>
</dbReference>
<dbReference type="PROSITE" id="PS50088">
    <property type="entry name" value="ANK_REPEAT"/>
    <property type="match status" value="10"/>
</dbReference>
<dbReference type="EMBL" id="UGNV01000001">
    <property type="protein sequence ID" value="STX27944.1"/>
    <property type="molecule type" value="Genomic_DNA"/>
</dbReference>
<sequence length="788" mass="88159">MFSRFFRYIPPPEEFFLHYPSITQNSIINNFNNLVDYLEKFELNLDKLNQEGTCGGLTYCYALYAKSDRRVDFIKCLQFVSLLNKSNNMDLFKKALDNILTKGPDFWKKHDIEIKLQANSPAISFKTVCNFLQDVSRSQANQSILQINANWDKTYSFICPKEKLTQFLKKRNIQVGEIALVSFSGHIFYIEKTKEGFYLFEPNEIDSATLFPILKNEQELAKKIYENCADYLYQEDNLAFSLDFITFGNKNRQLDDILLELKQGQNETPYPTINSLIQQYYLRKLSRFEMALALFHEINQLQLKTNPINPLLTQIEKKLQAYIKPELMFQSDLISDSQGYLNETAFEFHISWLLLATEANQISLVKQLIKRGVDPNLAKNDGTTPLYMAAQDGHIEIVQLLLQHGANPNLATKDNGTTPLFMAAQKGHKEIVQLLLQHGANPDLVTKDNGITPLFMAAQKGHKEIVQFLLQHGANPDLATTDNGTTPLFIAAQKGHKEIVQFLLQHGANPDLATTDDRATPLYMAAQNGHKETVQLLLQHHANPNLATKDNGVTPLFIAAQNGHTETVQRLLQHSANPDLARNDNGATPLFMAAQNGHKETVQLLLQHGANPNLARNDNGATPLSMAAQMGHQETAQLLLQHGANPDLARNNGATPLFIATQNGHKDMAQLLLQHGAKVDMPIKASTNILLGKAEKCGRKSILEALLKNSGPLSDLSMPTSLEGFTVLHAAAFFGHNDIVKLLLKHGADLNDSAAGMTALQFAQVMDHQEIVELLESHALSHDIKFNL</sequence>
<protein>
    <submittedName>
        <fullName evidence="4">Ankyrin repeat protein</fullName>
    </submittedName>
</protein>
<dbReference type="GO" id="GO:0005737">
    <property type="term" value="C:cytoplasm"/>
    <property type="evidence" value="ECO:0007669"/>
    <property type="project" value="TreeGrafter"/>
</dbReference>
<keyword evidence="1" id="KW-0677">Repeat</keyword>
<dbReference type="SUPFAM" id="SSF48403">
    <property type="entry name" value="Ankyrin repeat"/>
    <property type="match status" value="2"/>
</dbReference>
<proteinExistence type="predicted"/>
<dbReference type="Proteomes" id="UP000254968">
    <property type="component" value="Unassembled WGS sequence"/>
</dbReference>
<feature type="repeat" description="ANK" evidence="3">
    <location>
        <begin position="619"/>
        <end position="651"/>
    </location>
</feature>
<dbReference type="Pfam" id="PF12796">
    <property type="entry name" value="Ank_2"/>
    <property type="match status" value="3"/>
</dbReference>
<evidence type="ECO:0000256" key="2">
    <source>
        <dbReference type="ARBA" id="ARBA00023043"/>
    </source>
</evidence>
<reference evidence="4 5" key="1">
    <citation type="submission" date="2018-06" db="EMBL/GenBank/DDBJ databases">
        <authorList>
            <consortium name="Pathogen Informatics"/>
            <person name="Doyle S."/>
        </authorList>
    </citation>
    <scope>NUCLEOTIDE SEQUENCE [LARGE SCALE GENOMIC DNA]</scope>
    <source>
        <strain evidence="4 5">NCTC13315</strain>
    </source>
</reference>
<dbReference type="PRINTS" id="PR01415">
    <property type="entry name" value="ANKYRIN"/>
</dbReference>
<feature type="repeat" description="ANK" evidence="3">
    <location>
        <begin position="483"/>
        <end position="515"/>
    </location>
</feature>
<keyword evidence="5" id="KW-1185">Reference proteome</keyword>
<evidence type="ECO:0000256" key="1">
    <source>
        <dbReference type="ARBA" id="ARBA00022737"/>
    </source>
</evidence>
<dbReference type="AlphaFoldDB" id="A0A378I645"/>
<feature type="repeat" description="ANK" evidence="3">
    <location>
        <begin position="585"/>
        <end position="617"/>
    </location>
</feature>
<feature type="repeat" description="ANK" evidence="3">
    <location>
        <begin position="415"/>
        <end position="447"/>
    </location>
</feature>
<feature type="repeat" description="ANK" evidence="3">
    <location>
        <begin position="449"/>
        <end position="481"/>
    </location>
</feature>
<dbReference type="InterPro" id="IPR002110">
    <property type="entry name" value="Ankyrin_rpt"/>
</dbReference>
<dbReference type="PROSITE" id="PS50297">
    <property type="entry name" value="ANK_REP_REGION"/>
    <property type="match status" value="10"/>
</dbReference>
<dbReference type="PANTHER" id="PTHR24198:SF165">
    <property type="entry name" value="ANKYRIN REPEAT-CONTAINING PROTEIN-RELATED"/>
    <property type="match status" value="1"/>
</dbReference>
<feature type="repeat" description="ANK" evidence="3">
    <location>
        <begin position="517"/>
        <end position="549"/>
    </location>
</feature>
<organism evidence="4 5">
    <name type="scientific">Legionella beliardensis</name>
    <dbReference type="NCBI Taxonomy" id="91822"/>
    <lineage>
        <taxon>Bacteria</taxon>
        <taxon>Pseudomonadati</taxon>
        <taxon>Pseudomonadota</taxon>
        <taxon>Gammaproteobacteria</taxon>
        <taxon>Legionellales</taxon>
        <taxon>Legionellaceae</taxon>
        <taxon>Legionella</taxon>
    </lineage>
</organism>
<keyword evidence="2 3" id="KW-0040">ANK repeat</keyword>
<dbReference type="SMART" id="SM00248">
    <property type="entry name" value="ANK"/>
    <property type="match status" value="12"/>
</dbReference>
<feature type="repeat" description="ANK" evidence="3">
    <location>
        <begin position="723"/>
        <end position="755"/>
    </location>
</feature>
<dbReference type="Gene3D" id="1.25.40.20">
    <property type="entry name" value="Ankyrin repeat-containing domain"/>
    <property type="match status" value="5"/>
</dbReference>
<evidence type="ECO:0000313" key="5">
    <source>
        <dbReference type="Proteomes" id="UP000254968"/>
    </source>
</evidence>